<keyword evidence="4" id="KW-1185">Reference proteome</keyword>
<evidence type="ECO:0000259" key="2">
    <source>
        <dbReference type="Pfam" id="PF07727"/>
    </source>
</evidence>
<dbReference type="GO" id="GO:0071897">
    <property type="term" value="P:DNA biosynthetic process"/>
    <property type="evidence" value="ECO:0007669"/>
    <property type="project" value="UniProtKB-ARBA"/>
</dbReference>
<evidence type="ECO:0000313" key="4">
    <source>
        <dbReference type="Proteomes" id="UP000466442"/>
    </source>
</evidence>
<dbReference type="Pfam" id="PF07727">
    <property type="entry name" value="RVT_2"/>
    <property type="match status" value="1"/>
</dbReference>
<dbReference type="PANTHER" id="PTHR11439">
    <property type="entry name" value="GAG-POL-RELATED RETROTRANSPOSON"/>
    <property type="match status" value="1"/>
</dbReference>
<dbReference type="SUPFAM" id="SSF56672">
    <property type="entry name" value="DNA/RNA polymerases"/>
    <property type="match status" value="1"/>
</dbReference>
<comment type="caution">
    <text evidence="3">The sequence shown here is derived from an EMBL/GenBank/DDBJ whole genome shotgun (WGS) entry which is preliminary data.</text>
</comment>
<dbReference type="EMBL" id="WIXP02000003">
    <property type="protein sequence ID" value="KAF6213070.1"/>
    <property type="molecule type" value="Genomic_DNA"/>
</dbReference>
<accession>A0A8S9XVL4</accession>
<dbReference type="Proteomes" id="UP000466442">
    <property type="component" value="Unassembled WGS sequence"/>
</dbReference>
<dbReference type="AlphaFoldDB" id="A0A8S9XVL4"/>
<dbReference type="PANTHER" id="PTHR11439:SF515">
    <property type="entry name" value="GAG-POL POLYPROTEIN"/>
    <property type="match status" value="1"/>
</dbReference>
<name>A0A8S9XVL4_APOLU</name>
<dbReference type="InterPro" id="IPR043502">
    <property type="entry name" value="DNA/RNA_pol_sf"/>
</dbReference>
<dbReference type="InterPro" id="IPR013103">
    <property type="entry name" value="RVT_2"/>
</dbReference>
<reference evidence="3" key="1">
    <citation type="journal article" date="2021" name="Mol. Ecol. Resour.">
        <title>Apolygus lucorum genome provides insights into omnivorousness and mesophyll feeding.</title>
        <authorList>
            <person name="Liu Y."/>
            <person name="Liu H."/>
            <person name="Wang H."/>
            <person name="Huang T."/>
            <person name="Liu B."/>
            <person name="Yang B."/>
            <person name="Yin L."/>
            <person name="Li B."/>
            <person name="Zhang Y."/>
            <person name="Zhang S."/>
            <person name="Jiang F."/>
            <person name="Zhang X."/>
            <person name="Ren Y."/>
            <person name="Wang B."/>
            <person name="Wang S."/>
            <person name="Lu Y."/>
            <person name="Wu K."/>
            <person name="Fan W."/>
            <person name="Wang G."/>
        </authorList>
    </citation>
    <scope>NUCLEOTIDE SEQUENCE</scope>
    <source>
        <strain evidence="3">12Hb</strain>
    </source>
</reference>
<proteinExistence type="predicted"/>
<feature type="region of interest" description="Disordered" evidence="1">
    <location>
        <begin position="13"/>
        <end position="69"/>
    </location>
</feature>
<dbReference type="OrthoDB" id="8190972at2759"/>
<gene>
    <name evidence="3" type="ORF">GE061_010784</name>
</gene>
<evidence type="ECO:0000256" key="1">
    <source>
        <dbReference type="SAM" id="MobiDB-lite"/>
    </source>
</evidence>
<sequence length="478" mass="54429">MFVLTFLKALQDNSSLKVEDEENPENQENEGNNDNEEAGNIENQDTNDETGEFVTPEESEAEEENLGRGMRIKKLPEKLKDFVMMSYHEAVNSEDKAKWINAINEEKEALALNNTWKLVNREEARNKKVLTSRWVFKVKDNGRYRARLVVRGCQQREGIDFDEVFSPVVGGDALRVMLAHSAKQGYHLMKFDVKTAFLYGTIKEELYMEMPDGYSDKTKICRLEKALYGLRQAPACWNKRLTTTLQRMGLNPLKTEQCVFVNSDHTMFLAVHVDDGIIAGKSWEKLREVVSTLEKEFKVVAFENPSTYLGLDICKTDTYLKLSQKGYADAVVRKYRMEDAKTAPTPIAQQKKPQEDNETQKIAFPYREAVGSLLYLSTKTRPDIALAVGFCGRHVENPRQTDVQNIKRTLKYVKGTADLGVNYVINNDSPEKLVAYCDADFAGDELSRKSTTGFVIFYSDGPKQMIVYISSSDDVSRR</sequence>
<organism evidence="3 4">
    <name type="scientific">Apolygus lucorum</name>
    <name type="common">Small green plant bug</name>
    <name type="synonym">Lygocoris lucorum</name>
    <dbReference type="NCBI Taxonomy" id="248454"/>
    <lineage>
        <taxon>Eukaryota</taxon>
        <taxon>Metazoa</taxon>
        <taxon>Ecdysozoa</taxon>
        <taxon>Arthropoda</taxon>
        <taxon>Hexapoda</taxon>
        <taxon>Insecta</taxon>
        <taxon>Pterygota</taxon>
        <taxon>Neoptera</taxon>
        <taxon>Paraneoptera</taxon>
        <taxon>Hemiptera</taxon>
        <taxon>Heteroptera</taxon>
        <taxon>Panheteroptera</taxon>
        <taxon>Cimicomorpha</taxon>
        <taxon>Miridae</taxon>
        <taxon>Mirini</taxon>
        <taxon>Apolygus</taxon>
    </lineage>
</organism>
<feature type="compositionally biased region" description="Acidic residues" evidence="1">
    <location>
        <begin position="19"/>
        <end position="64"/>
    </location>
</feature>
<protein>
    <recommendedName>
        <fullName evidence="2">Reverse transcriptase Ty1/copia-type domain-containing protein</fullName>
    </recommendedName>
</protein>
<evidence type="ECO:0000313" key="3">
    <source>
        <dbReference type="EMBL" id="KAF6213070.1"/>
    </source>
</evidence>
<feature type="domain" description="Reverse transcriptase Ty1/copia-type" evidence="2">
    <location>
        <begin position="113"/>
        <end position="348"/>
    </location>
</feature>